<dbReference type="Proteomes" id="UP000673394">
    <property type="component" value="Unassembled WGS sequence"/>
</dbReference>
<keyword evidence="4" id="KW-1185">Reference proteome</keyword>
<evidence type="ECO:0000313" key="3">
    <source>
        <dbReference type="EMBL" id="MBP3963946.1"/>
    </source>
</evidence>
<protein>
    <submittedName>
        <fullName evidence="3">Phosphotransferase</fullName>
    </submittedName>
</protein>
<comment type="similarity">
    <text evidence="1">Belongs to the pseudomonas-type ThrB family.</text>
</comment>
<dbReference type="EMBL" id="JAGKSP010000005">
    <property type="protein sequence ID" value="MBP3963946.1"/>
    <property type="molecule type" value="Genomic_DNA"/>
</dbReference>
<dbReference type="Gene3D" id="3.90.1200.10">
    <property type="match status" value="1"/>
</dbReference>
<dbReference type="PANTHER" id="PTHR21064">
    <property type="entry name" value="AMINOGLYCOSIDE PHOSPHOTRANSFERASE DOMAIN-CONTAINING PROTEIN-RELATED"/>
    <property type="match status" value="1"/>
</dbReference>
<organism evidence="3 4">
    <name type="scientific">Paenibacillus lignilyticus</name>
    <dbReference type="NCBI Taxonomy" id="1172615"/>
    <lineage>
        <taxon>Bacteria</taxon>
        <taxon>Bacillati</taxon>
        <taxon>Bacillota</taxon>
        <taxon>Bacilli</taxon>
        <taxon>Bacillales</taxon>
        <taxon>Paenibacillaceae</taxon>
        <taxon>Paenibacillus</taxon>
    </lineage>
</organism>
<evidence type="ECO:0000313" key="4">
    <source>
        <dbReference type="Proteomes" id="UP000673394"/>
    </source>
</evidence>
<dbReference type="InterPro" id="IPR002575">
    <property type="entry name" value="Aminoglycoside_PTrfase"/>
</dbReference>
<feature type="domain" description="Aminoglycoside phosphotransferase" evidence="2">
    <location>
        <begin position="38"/>
        <end position="245"/>
    </location>
</feature>
<dbReference type="PANTHER" id="PTHR21064:SF6">
    <property type="entry name" value="AMINOGLYCOSIDE PHOSPHOTRANSFERASE DOMAIN-CONTAINING PROTEIN"/>
    <property type="match status" value="1"/>
</dbReference>
<accession>A0ABS5CD77</accession>
<dbReference type="InterPro" id="IPR011009">
    <property type="entry name" value="Kinase-like_dom_sf"/>
</dbReference>
<sequence length="330" mass="39010">MLKLNYLFHNENLAEMIVKNWSYDPESTEMFRYYRISSNAIYPFRKDGRTQLLRFAPVQEKNKSNIEAELAFIKYLRENEYGVLVAVKSNRGEELAEIRTPWGVYYASAFVRVPGSAINQTDLADEIIFSHGHALGELHRLSSKYEPEPGAPRRWSYIDVLDWIDDQIKEYANAAIARSEVQLLREHFADLPVHTRNYGLIHYDFEYDNVFYDHEAKRCYAIDFDDAMYHWYAMDIEQALDSLQDCISEELYNHKKHCFLEGYRTAFDLPEDPDAVFPALRRFANLYSYARLLRSVAEKWDHEPEWMQHLRTKFEQSMRSKSTLFGTKLS</sequence>
<comment type="caution">
    <text evidence="3">The sequence shown here is derived from an EMBL/GenBank/DDBJ whole genome shotgun (WGS) entry which is preliminary data.</text>
</comment>
<dbReference type="Pfam" id="PF01636">
    <property type="entry name" value="APH"/>
    <property type="match status" value="1"/>
</dbReference>
<dbReference type="RefSeq" id="WP_210658829.1">
    <property type="nucleotide sequence ID" value="NZ_JAGKSP010000005.1"/>
</dbReference>
<reference evidence="3 4" key="1">
    <citation type="submission" date="2021-04" db="EMBL/GenBank/DDBJ databases">
        <title>Paenibacillus sp. DLE-14 whole genome sequence.</title>
        <authorList>
            <person name="Ham Y.J."/>
        </authorList>
    </citation>
    <scope>NUCLEOTIDE SEQUENCE [LARGE SCALE GENOMIC DNA]</scope>
    <source>
        <strain evidence="3 4">DLE-14</strain>
    </source>
</reference>
<proteinExistence type="inferred from homology"/>
<dbReference type="InterPro" id="IPR050249">
    <property type="entry name" value="Pseudomonas-type_ThrB"/>
</dbReference>
<name>A0ABS5CD77_9BACL</name>
<evidence type="ECO:0000259" key="2">
    <source>
        <dbReference type="Pfam" id="PF01636"/>
    </source>
</evidence>
<dbReference type="SUPFAM" id="SSF56112">
    <property type="entry name" value="Protein kinase-like (PK-like)"/>
    <property type="match status" value="1"/>
</dbReference>
<evidence type="ECO:0000256" key="1">
    <source>
        <dbReference type="ARBA" id="ARBA00038240"/>
    </source>
</evidence>
<gene>
    <name evidence="3" type="ORF">I8J30_14615</name>
</gene>